<organism evidence="2 3">
    <name type="scientific">Hibiscus sabdariffa</name>
    <name type="common">roselle</name>
    <dbReference type="NCBI Taxonomy" id="183260"/>
    <lineage>
        <taxon>Eukaryota</taxon>
        <taxon>Viridiplantae</taxon>
        <taxon>Streptophyta</taxon>
        <taxon>Embryophyta</taxon>
        <taxon>Tracheophyta</taxon>
        <taxon>Spermatophyta</taxon>
        <taxon>Magnoliopsida</taxon>
        <taxon>eudicotyledons</taxon>
        <taxon>Gunneridae</taxon>
        <taxon>Pentapetalae</taxon>
        <taxon>rosids</taxon>
        <taxon>malvids</taxon>
        <taxon>Malvales</taxon>
        <taxon>Malvaceae</taxon>
        <taxon>Malvoideae</taxon>
        <taxon>Hibiscus</taxon>
    </lineage>
</organism>
<accession>A0ABR2C3W3</accession>
<feature type="domain" description="Ints3-like C-terminal" evidence="1">
    <location>
        <begin position="5"/>
        <end position="173"/>
    </location>
</feature>
<reference evidence="2 3" key="1">
    <citation type="journal article" date="2024" name="G3 (Bethesda)">
        <title>Genome assembly of Hibiscus sabdariffa L. provides insights into metabolisms of medicinal natural products.</title>
        <authorList>
            <person name="Kim T."/>
        </authorList>
    </citation>
    <scope>NUCLEOTIDE SEQUENCE [LARGE SCALE GENOMIC DNA]</scope>
    <source>
        <strain evidence="2">TK-2024</strain>
        <tissue evidence="2">Old leaves</tissue>
    </source>
</reference>
<protein>
    <recommendedName>
        <fullName evidence="1">Ints3-like C-terminal domain-containing protein</fullName>
    </recommendedName>
</protein>
<sequence length="282" mass="31571">MKSLFHNIFSHLSDFSICEEDIIRLLIEKLDYADLTELQFEVGMKKFSLFGENPELVFHFIKNSLNWNPVEQHKLWGLIRSELSVSNVKVEKIILEFFSSEETDGNLSAIAVRGFLALCSCCSPTADLVCTIMSLPNNSFKDFAAAALATWAASNASMLFDILTKFAEKLKSKSTCSAFLNSAEEYTLSPLPLPGILAIFWSGKSALWKLNMQTRDLAAADLKETSVKHVTAAGHGQYNAGGMSRRQPDSMRRYETGAKFVYVVHLRINEVCFIYDLIILVS</sequence>
<dbReference type="InterPro" id="IPR056518">
    <property type="entry name" value="HEAT_Ints3_C"/>
</dbReference>
<keyword evidence="3" id="KW-1185">Reference proteome</keyword>
<gene>
    <name evidence="2" type="ORF">V6N12_052601</name>
</gene>
<dbReference type="Pfam" id="PF24566">
    <property type="entry name" value="HEAT_Ints3_C"/>
    <property type="match status" value="1"/>
</dbReference>
<dbReference type="EMBL" id="JBBPBM010000069">
    <property type="protein sequence ID" value="KAK8513412.1"/>
    <property type="molecule type" value="Genomic_DNA"/>
</dbReference>
<name>A0ABR2C3W3_9ROSI</name>
<evidence type="ECO:0000313" key="3">
    <source>
        <dbReference type="Proteomes" id="UP001472677"/>
    </source>
</evidence>
<evidence type="ECO:0000313" key="2">
    <source>
        <dbReference type="EMBL" id="KAK8513412.1"/>
    </source>
</evidence>
<evidence type="ECO:0000259" key="1">
    <source>
        <dbReference type="Pfam" id="PF24566"/>
    </source>
</evidence>
<proteinExistence type="predicted"/>
<dbReference type="InterPro" id="IPR045334">
    <property type="entry name" value="INTS3"/>
</dbReference>
<comment type="caution">
    <text evidence="2">The sequence shown here is derived from an EMBL/GenBank/DDBJ whole genome shotgun (WGS) entry which is preliminary data.</text>
</comment>
<dbReference type="PANTHER" id="PTHR13587:SF7">
    <property type="entry name" value="INTEGRATOR COMPLEX SUBUNIT 3"/>
    <property type="match status" value="1"/>
</dbReference>
<dbReference type="Proteomes" id="UP001472677">
    <property type="component" value="Unassembled WGS sequence"/>
</dbReference>
<dbReference type="PANTHER" id="PTHR13587">
    <property type="entry name" value="INTEGRATOR COMPLEX SUBUNIT 3"/>
    <property type="match status" value="1"/>
</dbReference>